<dbReference type="Gene3D" id="1.10.630.10">
    <property type="entry name" value="Cytochrome P450"/>
    <property type="match status" value="1"/>
</dbReference>
<dbReference type="InterPro" id="IPR002397">
    <property type="entry name" value="Cyt_P450_B"/>
</dbReference>
<dbReference type="InterPro" id="IPR001128">
    <property type="entry name" value="Cyt_P450"/>
</dbReference>
<reference evidence="2" key="2">
    <citation type="submission" date="2022-09" db="EMBL/GenBank/DDBJ databases">
        <title>Biosynthetic gene clusters of Dactylosporangioum fulvum.</title>
        <authorList>
            <person name="Caradec T."/>
        </authorList>
    </citation>
    <scope>NUCLEOTIDE SEQUENCE</scope>
    <source>
        <strain evidence="2">NRRL B-16292</strain>
    </source>
</reference>
<proteinExistence type="inferred from homology"/>
<dbReference type="PRINTS" id="PR00359">
    <property type="entry name" value="BP450"/>
</dbReference>
<evidence type="ECO:0000313" key="3">
    <source>
        <dbReference type="Proteomes" id="UP001059617"/>
    </source>
</evidence>
<dbReference type="Proteomes" id="UP001059617">
    <property type="component" value="Chromosome"/>
</dbReference>
<name>A0ABY5VM71_9ACTN</name>
<dbReference type="RefSeq" id="WP_259856105.1">
    <property type="nucleotide sequence ID" value="NZ_BAAAST010000068.1"/>
</dbReference>
<reference evidence="2" key="1">
    <citation type="submission" date="2021-04" db="EMBL/GenBank/DDBJ databases">
        <authorList>
            <person name="Hartkoorn R.C."/>
            <person name="Beaudoing E."/>
            <person name="Hot D."/>
        </authorList>
    </citation>
    <scope>NUCLEOTIDE SEQUENCE</scope>
    <source>
        <strain evidence="2">NRRL B-16292</strain>
    </source>
</reference>
<dbReference type="SUPFAM" id="SSF48264">
    <property type="entry name" value="Cytochrome P450"/>
    <property type="match status" value="1"/>
</dbReference>
<keyword evidence="3" id="KW-1185">Reference proteome</keyword>
<dbReference type="Pfam" id="PF00067">
    <property type="entry name" value="p450"/>
    <property type="match status" value="1"/>
</dbReference>
<dbReference type="EMBL" id="CP073720">
    <property type="protein sequence ID" value="UWP78738.1"/>
    <property type="molecule type" value="Genomic_DNA"/>
</dbReference>
<dbReference type="InterPro" id="IPR036396">
    <property type="entry name" value="Cyt_P450_sf"/>
</dbReference>
<evidence type="ECO:0000313" key="2">
    <source>
        <dbReference type="EMBL" id="UWP78738.1"/>
    </source>
</evidence>
<evidence type="ECO:0000256" key="1">
    <source>
        <dbReference type="ARBA" id="ARBA00010617"/>
    </source>
</evidence>
<comment type="similarity">
    <text evidence="1">Belongs to the cytochrome P450 family.</text>
</comment>
<dbReference type="PANTHER" id="PTHR46696:SF1">
    <property type="entry name" value="CYTOCHROME P450 YJIB-RELATED"/>
    <property type="match status" value="1"/>
</dbReference>
<sequence>MEFSDVLADPVAAYRRAREEAPVARLGPMWVVLRHAEARTVLTDQRFALSAASYLQRPDVPERYRPYLRTMQEMEGAEHQRLRRLVAPSFSPREAEAMRPRIAAIVERLLDEAVRDKEVDLLRDFATPLPMEVICELIGVPPADRPRWRVYGAAVAGGHGKAFAEAIPAIIDDAANVDARFGGELTETERVTLVWHLVLAGQVPANLIANAVAALLEHPAQLAELREVPALMPQAVEELTRWCGPQLLTIPRYAQQDVNLGGVPIPKGDPVTVSILSANRDPRVFDDPDTLDLRRVATGHLGYAHGPHFCLGAPLARVQTELALSAVLRRFPDLAPAPGEEARRLPDPGTWRLASLRVVG</sequence>
<protein>
    <submittedName>
        <fullName evidence="2">Cytochrome P450</fullName>
    </submittedName>
</protein>
<accession>A0ABY5VM71</accession>
<organism evidence="2 3">
    <name type="scientific">Dactylosporangium fulvum</name>
    <dbReference type="NCBI Taxonomy" id="53359"/>
    <lineage>
        <taxon>Bacteria</taxon>
        <taxon>Bacillati</taxon>
        <taxon>Actinomycetota</taxon>
        <taxon>Actinomycetes</taxon>
        <taxon>Micromonosporales</taxon>
        <taxon>Micromonosporaceae</taxon>
        <taxon>Dactylosporangium</taxon>
    </lineage>
</organism>
<gene>
    <name evidence="2" type="ORF">Dfulv_26585</name>
</gene>
<dbReference type="PANTHER" id="PTHR46696">
    <property type="entry name" value="P450, PUTATIVE (EUROFUNG)-RELATED"/>
    <property type="match status" value="1"/>
</dbReference>